<dbReference type="GeneID" id="60769606"/>
<dbReference type="GO" id="GO:0003677">
    <property type="term" value="F:DNA binding"/>
    <property type="evidence" value="ECO:0007669"/>
    <property type="project" value="InterPro"/>
</dbReference>
<dbReference type="InterPro" id="IPR003314">
    <property type="entry name" value="Mu-type_HTH"/>
</dbReference>
<dbReference type="Proteomes" id="UP000005837">
    <property type="component" value="Unassembled WGS sequence"/>
</dbReference>
<dbReference type="PROSITE" id="PS51702">
    <property type="entry name" value="HTH_MU"/>
    <property type="match status" value="1"/>
</dbReference>
<dbReference type="InterPro" id="IPR036388">
    <property type="entry name" value="WH-like_DNA-bd_sf"/>
</dbReference>
<dbReference type="eggNOG" id="COG2801">
    <property type="taxonomic scope" value="Bacteria"/>
</dbReference>
<dbReference type="RefSeq" id="WP_003823489.1">
    <property type="nucleotide sequence ID" value="NZ_EQ973318.1"/>
</dbReference>
<evidence type="ECO:0000313" key="4">
    <source>
        <dbReference type="Proteomes" id="UP000005837"/>
    </source>
</evidence>
<feature type="domain" description="HTH Mu-type" evidence="2">
    <location>
        <begin position="5"/>
        <end position="71"/>
    </location>
</feature>
<evidence type="ECO:0000259" key="2">
    <source>
        <dbReference type="PROSITE" id="PS51702"/>
    </source>
</evidence>
<dbReference type="EMBL" id="ACEA01000023">
    <property type="protein sequence ID" value="EEG23913.1"/>
    <property type="molecule type" value="Genomic_DNA"/>
</dbReference>
<sequence>MMMSEYLSAGDLAMLQISFLPKTHKGIADKAKREHWVGRRRGKTGGGFEYQIAALPQEIQDAIAEKHLMGMLAKSTAKPPVQEKKQSKPAVLRPSQAGLPLDTVIKDLVQ</sequence>
<organism evidence="3 4">
    <name type="scientific">Eikenella corrodens ATCC 23834</name>
    <dbReference type="NCBI Taxonomy" id="546274"/>
    <lineage>
        <taxon>Bacteria</taxon>
        <taxon>Pseudomonadati</taxon>
        <taxon>Pseudomonadota</taxon>
        <taxon>Betaproteobacteria</taxon>
        <taxon>Neisseriales</taxon>
        <taxon>Neisseriaceae</taxon>
        <taxon>Eikenella</taxon>
    </lineage>
</organism>
<evidence type="ECO:0000256" key="1">
    <source>
        <dbReference type="SAM" id="MobiDB-lite"/>
    </source>
</evidence>
<name>C0DVN9_EIKCO</name>
<gene>
    <name evidence="3" type="ORF">EIKCOROL_01428</name>
</gene>
<feature type="region of interest" description="Disordered" evidence="1">
    <location>
        <begin position="75"/>
        <end position="95"/>
    </location>
</feature>
<dbReference type="SUPFAM" id="SSF46955">
    <property type="entry name" value="Putative DNA-binding domain"/>
    <property type="match status" value="1"/>
</dbReference>
<dbReference type="AlphaFoldDB" id="C0DVN9"/>
<dbReference type="InterPro" id="IPR009061">
    <property type="entry name" value="DNA-bd_dom_put_sf"/>
</dbReference>
<dbReference type="HOGENOM" id="CLU_2166991_0_0_4"/>
<protein>
    <recommendedName>
        <fullName evidence="2">HTH Mu-type domain-containing protein</fullName>
    </recommendedName>
</protein>
<accession>C0DVN9</accession>
<dbReference type="Gene3D" id="1.10.10.10">
    <property type="entry name" value="Winged helix-like DNA-binding domain superfamily/Winged helix DNA-binding domain"/>
    <property type="match status" value="1"/>
</dbReference>
<comment type="caution">
    <text evidence="3">The sequence shown here is derived from an EMBL/GenBank/DDBJ whole genome shotgun (WGS) entry which is preliminary data.</text>
</comment>
<evidence type="ECO:0000313" key="3">
    <source>
        <dbReference type="EMBL" id="EEG23913.1"/>
    </source>
</evidence>
<proteinExistence type="predicted"/>
<dbReference type="Pfam" id="PF02316">
    <property type="entry name" value="HTH_Tnp_Mu_1"/>
    <property type="match status" value="1"/>
</dbReference>
<reference evidence="3 4" key="1">
    <citation type="submission" date="2009-01" db="EMBL/GenBank/DDBJ databases">
        <authorList>
            <person name="Fulton L."/>
            <person name="Clifton S."/>
            <person name="Chinwalla A.T."/>
            <person name="Mitreva M."/>
            <person name="Sodergren E."/>
            <person name="Weinstock G."/>
            <person name="Clifton S."/>
            <person name="Dooling D.J."/>
            <person name="Fulton B."/>
            <person name="Minx P."/>
            <person name="Pepin K.H."/>
            <person name="Johnson M."/>
            <person name="Bhonagiri V."/>
            <person name="Nash W.E."/>
            <person name="Mardis E.R."/>
            <person name="Wilson R.K."/>
        </authorList>
    </citation>
    <scope>NUCLEOTIDE SEQUENCE [LARGE SCALE GENOMIC DNA]</scope>
    <source>
        <strain evidence="3 4">ATCC 23834</strain>
    </source>
</reference>